<reference evidence="4" key="1">
    <citation type="submission" date="2019-07" db="EMBL/GenBank/DDBJ databases">
        <title>Hyphodiscus hymeniophilus genome sequencing and assembly.</title>
        <authorList>
            <person name="Kramer G."/>
            <person name="Nodwell J."/>
        </authorList>
    </citation>
    <scope>NUCLEOTIDE SEQUENCE</scope>
    <source>
        <strain evidence="4">ATCC 34498</strain>
    </source>
</reference>
<dbReference type="InterPro" id="IPR045967">
    <property type="entry name" value="HAM1-like_N"/>
</dbReference>
<feature type="compositionally biased region" description="Polar residues" evidence="1">
    <location>
        <begin position="171"/>
        <end position="180"/>
    </location>
</feature>
<evidence type="ECO:0000256" key="1">
    <source>
        <dbReference type="SAM" id="MobiDB-lite"/>
    </source>
</evidence>
<dbReference type="InterPro" id="IPR027842">
    <property type="entry name" value="HAM1-like_C"/>
</dbReference>
<protein>
    <submittedName>
        <fullName evidence="4">Uncharacterized protein</fullName>
    </submittedName>
</protein>
<dbReference type="Gene3D" id="3.15.10.10">
    <property type="entry name" value="Bactericidal permeability-increasing protein, domain 1"/>
    <property type="match status" value="1"/>
</dbReference>
<feature type="compositionally biased region" description="Polar residues" evidence="1">
    <location>
        <begin position="195"/>
        <end position="211"/>
    </location>
</feature>
<feature type="domain" description="HAM1-like C-terminal" evidence="2">
    <location>
        <begin position="642"/>
        <end position="800"/>
    </location>
</feature>
<evidence type="ECO:0000259" key="3">
    <source>
        <dbReference type="Pfam" id="PF19343"/>
    </source>
</evidence>
<evidence type="ECO:0000313" key="4">
    <source>
        <dbReference type="EMBL" id="KAG0648682.1"/>
    </source>
</evidence>
<feature type="region of interest" description="Disordered" evidence="1">
    <location>
        <begin position="166"/>
        <end position="241"/>
    </location>
</feature>
<dbReference type="AlphaFoldDB" id="A0A9P6VJ74"/>
<accession>A0A9P6VJ74</accession>
<dbReference type="EMBL" id="VNKQ01000009">
    <property type="protein sequence ID" value="KAG0648682.1"/>
    <property type="molecule type" value="Genomic_DNA"/>
</dbReference>
<dbReference type="Proteomes" id="UP000785200">
    <property type="component" value="Unassembled WGS sequence"/>
</dbReference>
<sequence length="897" mass="98843">MSSSAVNRPTDLKVKQADVDRKLQLYGILTAFQNGKVPSNEQIDIALNSFLASSALTNPPKALSSEGRGLVQDTRDVVEQAKVLLLSKNQGNLLQDFIWQSQKIDGGNAGVPGAPVDKETAKQHGNQALEGLRTLGTLIITNGQFRKLLNDATILVRDIAGDAATKAANKVNPSDEQLSQIDRPADDNTWHDAPNMSTGNLKQQLKSTVNKKSPVDQDDLRDAAGNATENAHPSGSRDPADVANLASQDQQQGTNSGVDAQSGAQAGIATLKQRADQNIPDESKDKARAQRDRAKNYLSSKMPEDRRDQTIWRLRKMVTECQGHPDYQQAIDTLLTLAETYAGHANTMGQQSTGTVKGAHEDDSLQKAEADLKTLIERFANGTSTNDLFDSINTIYRDADQDPELKSWFKSIDAYIRKVLKQQGYIMEDSATDEWNALYDRGNFLLRDRYRNHTDRIVDEIKFLADQFDQDPLNKRFAESMQRLFTNLGNDENGKPTFKPHLIKDLTEVIIPAVFENIRYVPIPRLEYSDPQFDAVIENLVIESDNLMPNILEIANDNYFRWGRKKVANTNRNSIALSVSGIQMDLRDVAYYVKRKQGSPKITDQGLADIFLGGTGFSFKIKLSTADKSDQQNFFKVDKVDVDVKNFNIKLKQSKHKLLFGIAKPIMLKVLRPALQKVLEKQIKDQVHQLDSLLFKVKKEADRAQKEALENPDQAANIYQRYVNAAQKQFMQGKQKTEAAVSDKKVNVAMTKHDSIFPNIHLPGGISSKATEYKNMAMQGNDWQSPIFKLGSASTSSNIPAATNVTRKDHSVTQGGVRGPQNIGNTESMTNQLSDPAAQSAGTSNSRATNGTTSAGFSNQVDNAFNTNGATKSNGATNGMSNGHTTLGANNPVLVGH</sequence>
<dbReference type="Pfam" id="PF19343">
    <property type="entry name" value="HAM1_N"/>
    <property type="match status" value="1"/>
</dbReference>
<dbReference type="GO" id="GO:0008289">
    <property type="term" value="F:lipid binding"/>
    <property type="evidence" value="ECO:0007669"/>
    <property type="project" value="InterPro"/>
</dbReference>
<feature type="compositionally biased region" description="Basic and acidic residues" evidence="1">
    <location>
        <begin position="213"/>
        <end position="222"/>
    </location>
</feature>
<evidence type="ECO:0000259" key="2">
    <source>
        <dbReference type="Pfam" id="PF14613"/>
    </source>
</evidence>
<feature type="region of interest" description="Disordered" evidence="1">
    <location>
        <begin position="272"/>
        <end position="304"/>
    </location>
</feature>
<organism evidence="4 5">
    <name type="scientific">Hyphodiscus hymeniophilus</name>
    <dbReference type="NCBI Taxonomy" id="353542"/>
    <lineage>
        <taxon>Eukaryota</taxon>
        <taxon>Fungi</taxon>
        <taxon>Dikarya</taxon>
        <taxon>Ascomycota</taxon>
        <taxon>Pezizomycotina</taxon>
        <taxon>Leotiomycetes</taxon>
        <taxon>Helotiales</taxon>
        <taxon>Hyphodiscaceae</taxon>
        <taxon>Hyphodiscus</taxon>
    </lineage>
</organism>
<keyword evidence="5" id="KW-1185">Reference proteome</keyword>
<name>A0A9P6VJ74_9HELO</name>
<dbReference type="InterPro" id="IPR017943">
    <property type="entry name" value="Bactericidal_perm-incr_a/b_dom"/>
</dbReference>
<proteinExistence type="predicted"/>
<feature type="compositionally biased region" description="Basic and acidic residues" evidence="1">
    <location>
        <begin position="281"/>
        <end position="295"/>
    </location>
</feature>
<dbReference type="OrthoDB" id="19394at2759"/>
<dbReference type="PANTHER" id="PTHR31138">
    <property type="entry name" value="CHROMOSOME 19, WHOLE GENOME SHOTGUN SEQUENCE"/>
    <property type="match status" value="1"/>
</dbReference>
<evidence type="ECO:0000313" key="5">
    <source>
        <dbReference type="Proteomes" id="UP000785200"/>
    </source>
</evidence>
<dbReference type="Pfam" id="PF14613">
    <property type="entry name" value="HAM1_C"/>
    <property type="match status" value="1"/>
</dbReference>
<feature type="domain" description="HAM1-like N-terminal" evidence="3">
    <location>
        <begin position="1"/>
        <end position="630"/>
    </location>
</feature>
<dbReference type="SUPFAM" id="SSF55394">
    <property type="entry name" value="Bactericidal permeability-increasing protein, BPI"/>
    <property type="match status" value="1"/>
</dbReference>
<feature type="region of interest" description="Disordered" evidence="1">
    <location>
        <begin position="799"/>
        <end position="897"/>
    </location>
</feature>
<dbReference type="PANTHER" id="PTHR31138:SF1">
    <property type="entry name" value="PDZ DOMAIN-CONTAINING PROTEIN"/>
    <property type="match status" value="1"/>
</dbReference>
<feature type="compositionally biased region" description="Polar residues" evidence="1">
    <location>
        <begin position="840"/>
        <end position="889"/>
    </location>
</feature>
<gene>
    <name evidence="4" type="ORF">D0Z07_4607</name>
</gene>
<comment type="caution">
    <text evidence="4">The sequence shown here is derived from an EMBL/GenBank/DDBJ whole genome shotgun (WGS) entry which is preliminary data.</text>
</comment>
<feature type="compositionally biased region" description="Polar residues" evidence="1">
    <location>
        <begin position="822"/>
        <end position="834"/>
    </location>
</feature>